<evidence type="ECO:0000313" key="1">
    <source>
        <dbReference type="EMBL" id="AGI72504.1"/>
    </source>
</evidence>
<dbReference type="AlphaFoldDB" id="M9RIW1"/>
<dbReference type="eggNOG" id="COG0236">
    <property type="taxonomic scope" value="Bacteria"/>
</dbReference>
<proteinExistence type="predicted"/>
<dbReference type="Gene3D" id="1.10.1200.10">
    <property type="entry name" value="ACP-like"/>
    <property type="match status" value="1"/>
</dbReference>
<dbReference type="STRING" id="391616.OA238_c24470"/>
<dbReference type="HOGENOM" id="CLU_2330999_0_0_5"/>
<dbReference type="EMBL" id="CP003742">
    <property type="protein sequence ID" value="AGI72504.1"/>
    <property type="molecule type" value="Genomic_DNA"/>
</dbReference>
<sequence>MVRRFGALPSKDRAMKNIQERLVDWFSDQEDISGYDQDALLGLDYFEAELIDSFGIMTLVMHVEKTFEVTLTEDHFQDRRFTSIQGLSEIIKEIQDVL</sequence>
<name>M9RIW1_9RHOB</name>
<evidence type="ECO:0000313" key="2">
    <source>
        <dbReference type="Proteomes" id="UP000004688"/>
    </source>
</evidence>
<dbReference type="InterPro" id="IPR036736">
    <property type="entry name" value="ACP-like_sf"/>
</dbReference>
<keyword evidence="2" id="KW-1185">Reference proteome</keyword>
<evidence type="ECO:0008006" key="3">
    <source>
        <dbReference type="Google" id="ProtNLM"/>
    </source>
</evidence>
<organism evidence="1 2">
    <name type="scientific">Octadecabacter arcticus 238</name>
    <dbReference type="NCBI Taxonomy" id="391616"/>
    <lineage>
        <taxon>Bacteria</taxon>
        <taxon>Pseudomonadati</taxon>
        <taxon>Pseudomonadota</taxon>
        <taxon>Alphaproteobacteria</taxon>
        <taxon>Rhodobacterales</taxon>
        <taxon>Roseobacteraceae</taxon>
        <taxon>Octadecabacter</taxon>
    </lineage>
</organism>
<gene>
    <name evidence="1" type="ORF">OA238_c24470</name>
</gene>
<reference evidence="1 2" key="1">
    <citation type="journal article" date="2013" name="PLoS ONE">
        <title>Poles Apart: Arctic and Antarctic Octadecabacter strains Share High Genome Plasticity and a New Type of Xanthorhodopsin.</title>
        <authorList>
            <person name="Vollmers J."/>
            <person name="Voget S."/>
            <person name="Dietrich S."/>
            <person name="Gollnow K."/>
            <person name="Smits M."/>
            <person name="Meyer K."/>
            <person name="Brinkhoff T."/>
            <person name="Simon M."/>
            <person name="Daniel R."/>
        </authorList>
    </citation>
    <scope>NUCLEOTIDE SEQUENCE [LARGE SCALE GENOMIC DNA]</scope>
    <source>
        <strain evidence="1 2">238</strain>
    </source>
</reference>
<protein>
    <recommendedName>
        <fullName evidence="3">Carrier domain-containing protein</fullName>
    </recommendedName>
</protein>
<dbReference type="Proteomes" id="UP000004688">
    <property type="component" value="Chromosome"/>
</dbReference>
<dbReference type="SUPFAM" id="SSF47336">
    <property type="entry name" value="ACP-like"/>
    <property type="match status" value="1"/>
</dbReference>
<dbReference type="KEGG" id="oar:OA238_c24470"/>
<accession>M9RIW1</accession>